<dbReference type="InterPro" id="IPR010559">
    <property type="entry name" value="Sig_transdc_His_kin_internal"/>
</dbReference>
<keyword evidence="6" id="KW-0808">Transferase</keyword>
<evidence type="ECO:0000256" key="1">
    <source>
        <dbReference type="SAM" id="Phobius"/>
    </source>
</evidence>
<dbReference type="GO" id="GO:0000155">
    <property type="term" value="F:phosphorelay sensor kinase activity"/>
    <property type="evidence" value="ECO:0007669"/>
    <property type="project" value="InterPro"/>
</dbReference>
<sequence length="341" mass="38761">MNIDLIKKDRYIIIPFWILMFFIFWLQVMPQTASALESVLFAALLIITICPVANYLSGPLLLRAMKQKEAGRFAGQFVALSLVVGLVFVSCIELFSGLEKAGVFLVSGCFNLSATQPYAFFVPVSAGVIINIAICGLRFFLEYVRSQQRLAEYRLCTLRHQMTPHFMFNVLNDLHVLMQTDVEQASELLIRYSEILRYQLYSGDRQSVMLGEDVQFLKDFIAVEQLRRDDKLTVSCSWEIENAQVEIPALLFIAFVENAFKHVAGADMEKGYIDICLRQAGSTIFLEVKNSKPALPARRTDTGGRGLKNIKERLDILCFGKYDLTIDETENCYHTKLVIDF</sequence>
<keyword evidence="6" id="KW-0418">Kinase</keyword>
<dbReference type="Gene3D" id="3.30.565.10">
    <property type="entry name" value="Histidine kinase-like ATPase, C-terminal domain"/>
    <property type="match status" value="1"/>
</dbReference>
<protein>
    <submittedName>
        <fullName evidence="6">Sensor histidine kinase</fullName>
    </submittedName>
    <submittedName>
        <fullName evidence="4">Two-component system sensor protein, no kinase domain</fullName>
    </submittedName>
</protein>
<dbReference type="PANTHER" id="PTHR34220">
    <property type="entry name" value="SENSOR HISTIDINE KINASE YPDA"/>
    <property type="match status" value="1"/>
</dbReference>
<evidence type="ECO:0000313" key="3">
    <source>
        <dbReference type="EMBL" id="ATV27173.1"/>
    </source>
</evidence>
<gene>
    <name evidence="5" type="ORF">CTM58_06190</name>
    <name evidence="3" type="ORF">CTM62_10255</name>
    <name evidence="6" type="ORF">D2S45_11560</name>
    <name evidence="4" type="ORF">PI172_1903</name>
</gene>
<feature type="transmembrane region" description="Helical" evidence="1">
    <location>
        <begin position="35"/>
        <end position="56"/>
    </location>
</feature>
<keyword evidence="1" id="KW-1133">Transmembrane helix</keyword>
<dbReference type="PANTHER" id="PTHR34220:SF7">
    <property type="entry name" value="SENSOR HISTIDINE KINASE YPDA"/>
    <property type="match status" value="1"/>
</dbReference>
<keyword evidence="10" id="KW-1185">Reference proteome</keyword>
<dbReference type="GO" id="GO:0016020">
    <property type="term" value="C:membrane"/>
    <property type="evidence" value="ECO:0007669"/>
    <property type="project" value="InterPro"/>
</dbReference>
<evidence type="ECO:0000313" key="7">
    <source>
        <dbReference type="Proteomes" id="UP000067008"/>
    </source>
</evidence>
<reference evidence="3 8" key="3">
    <citation type="submission" date="2017-11" db="EMBL/GenBank/DDBJ databases">
        <title>Genome sequencing of Prevotella intermedia KCOM 2837.</title>
        <authorList>
            <person name="Kook J.-K."/>
            <person name="Park S.-N."/>
            <person name="Lim Y.K."/>
        </authorList>
    </citation>
    <scope>NUCLEOTIDE SEQUENCE [LARGE SCALE GENOMIC DNA]</scope>
    <source>
        <strain evidence="3 8">KCOM 2837</strain>
    </source>
</reference>
<accession>A0A1P8JJ55</accession>
<keyword evidence="1" id="KW-0812">Transmembrane</keyword>
<dbReference type="InterPro" id="IPR050640">
    <property type="entry name" value="Bact_2-comp_sensor_kinase"/>
</dbReference>
<dbReference type="AlphaFoldDB" id="A0A1P8JJ55"/>
<dbReference type="EMBL" id="AP014925">
    <property type="protein sequence ID" value="BAR96631.1"/>
    <property type="molecule type" value="Genomic_DNA"/>
</dbReference>
<evidence type="ECO:0000313" key="8">
    <source>
        <dbReference type="Proteomes" id="UP000229630"/>
    </source>
</evidence>
<evidence type="ECO:0000259" key="2">
    <source>
        <dbReference type="Pfam" id="PF06580"/>
    </source>
</evidence>
<dbReference type="Proteomes" id="UP000283868">
    <property type="component" value="Unassembled WGS sequence"/>
</dbReference>
<dbReference type="EMBL" id="PENG01000001">
    <property type="protein sequence ID" value="PJI27719.1"/>
    <property type="molecule type" value="Genomic_DNA"/>
</dbReference>
<evidence type="ECO:0000313" key="10">
    <source>
        <dbReference type="Proteomes" id="UP000283868"/>
    </source>
</evidence>
<evidence type="ECO:0000313" key="6">
    <source>
        <dbReference type="EMBL" id="RRF86391.1"/>
    </source>
</evidence>
<keyword evidence="1" id="KW-0472">Membrane</keyword>
<feature type="transmembrane region" description="Helical" evidence="1">
    <location>
        <begin position="12"/>
        <end position="29"/>
    </location>
</feature>
<feature type="transmembrane region" description="Helical" evidence="1">
    <location>
        <begin position="118"/>
        <end position="141"/>
    </location>
</feature>
<evidence type="ECO:0000313" key="4">
    <source>
        <dbReference type="EMBL" id="BAR96631.1"/>
    </source>
</evidence>
<feature type="transmembrane region" description="Helical" evidence="1">
    <location>
        <begin position="77"/>
        <end position="98"/>
    </location>
</feature>
<dbReference type="EMBL" id="CP024724">
    <property type="protein sequence ID" value="ATV27173.1"/>
    <property type="molecule type" value="Genomic_DNA"/>
</dbReference>
<dbReference type="Pfam" id="PF06580">
    <property type="entry name" value="His_kinase"/>
    <property type="match status" value="1"/>
</dbReference>
<dbReference type="InterPro" id="IPR036890">
    <property type="entry name" value="HATPase_C_sf"/>
</dbReference>
<reference evidence="4 7" key="1">
    <citation type="submission" date="2015-07" db="EMBL/GenBank/DDBJ databases">
        <title>Complete genome sequence of Prevotella intermedia strain 17-2.</title>
        <authorList>
            <person name="Nambu T."/>
        </authorList>
    </citation>
    <scope>NUCLEOTIDE SEQUENCE [LARGE SCALE GENOMIC DNA]</scope>
    <source>
        <strain evidence="4 7">17-2</strain>
    </source>
</reference>
<reference evidence="5 9" key="2">
    <citation type="submission" date="2017-11" db="EMBL/GenBank/DDBJ databases">
        <title>Genome sequencing of Prevotella intermedia KCOM 2832.</title>
        <authorList>
            <person name="Kook J.-K."/>
            <person name="Park S.-N."/>
            <person name="Lim Y.K."/>
        </authorList>
    </citation>
    <scope>NUCLEOTIDE SEQUENCE [LARGE SCALE GENOMIC DNA]</scope>
    <source>
        <strain evidence="5 9">KCOM 2832</strain>
    </source>
</reference>
<organism evidence="6 10">
    <name type="scientific">Prevotella intermedia</name>
    <dbReference type="NCBI Taxonomy" id="28131"/>
    <lineage>
        <taxon>Bacteria</taxon>
        <taxon>Pseudomonadati</taxon>
        <taxon>Bacteroidota</taxon>
        <taxon>Bacteroidia</taxon>
        <taxon>Bacteroidales</taxon>
        <taxon>Prevotellaceae</taxon>
        <taxon>Prevotella</taxon>
    </lineage>
</organism>
<evidence type="ECO:0000313" key="9">
    <source>
        <dbReference type="Proteomes" id="UP000229884"/>
    </source>
</evidence>
<dbReference type="RefSeq" id="WP_004373338.1">
    <property type="nucleotide sequence ID" value="NZ_AP014925.1"/>
</dbReference>
<dbReference type="Proteomes" id="UP000229630">
    <property type="component" value="Chromosome 2"/>
</dbReference>
<evidence type="ECO:0000313" key="5">
    <source>
        <dbReference type="EMBL" id="PJI27719.1"/>
    </source>
</evidence>
<dbReference type="Proteomes" id="UP000067008">
    <property type="component" value="Chromosome 2"/>
</dbReference>
<dbReference type="Proteomes" id="UP000229884">
    <property type="component" value="Unassembled WGS sequence"/>
</dbReference>
<name>A0A1P8JJ55_PREIN</name>
<proteinExistence type="predicted"/>
<feature type="domain" description="Signal transduction histidine kinase internal region" evidence="2">
    <location>
        <begin position="155"/>
        <end position="232"/>
    </location>
</feature>
<dbReference type="OMA" id="DETENCY"/>
<dbReference type="EMBL" id="QXEN01000030">
    <property type="protein sequence ID" value="RRF86391.1"/>
    <property type="molecule type" value="Genomic_DNA"/>
</dbReference>
<reference evidence="6 10" key="4">
    <citation type="submission" date="2018-08" db="EMBL/GenBank/DDBJ databases">
        <title>Comparative analysis of Prevotella intermedia strains.</title>
        <authorList>
            <person name="Moon J.-H."/>
            <person name="Lee J.-H."/>
        </authorList>
    </citation>
    <scope>NUCLEOTIDE SEQUENCE [LARGE SCALE GENOMIC DNA]</scope>
    <source>
        <strain evidence="6 10">ATCC 15033</strain>
    </source>
</reference>